<dbReference type="InterPro" id="IPR005218">
    <property type="entry name" value="Diacylglycerol/lipid_kinase"/>
</dbReference>
<dbReference type="Proteomes" id="UP000051679">
    <property type="component" value="Unassembled WGS sequence"/>
</dbReference>
<accession>A0A0R1ZKH4</accession>
<dbReference type="PANTHER" id="PTHR12358">
    <property type="entry name" value="SPHINGOSINE KINASE"/>
    <property type="match status" value="1"/>
</dbReference>
<proteinExistence type="inferred from homology"/>
<name>A0A0R1ZKH4_9LACO</name>
<dbReference type="Gene3D" id="3.40.50.10330">
    <property type="entry name" value="Probable inorganic polyphosphate/atp-NAD kinase, domain 1"/>
    <property type="match status" value="1"/>
</dbReference>
<dbReference type="InterPro" id="IPR016064">
    <property type="entry name" value="NAD/diacylglycerol_kinase_sf"/>
</dbReference>
<comment type="cofactor">
    <cofactor evidence="1">
        <name>Mg(2+)</name>
        <dbReference type="ChEBI" id="CHEBI:18420"/>
    </cofactor>
</comment>
<dbReference type="SUPFAM" id="SSF111331">
    <property type="entry name" value="NAD kinase/diacylglycerol kinase-like"/>
    <property type="match status" value="1"/>
</dbReference>
<dbReference type="Pfam" id="PF00781">
    <property type="entry name" value="DAGK_cat"/>
    <property type="match status" value="1"/>
</dbReference>
<sequence length="317" mass="34308">MPIPFFHVIYNPVAGSGNAKAVWGVISKALVDRDVEFALYESQYPRHTVLLAQQIAKTEAAAGSVLLVIGGDGTLNEAITGLHLSGNPYHLPIAYIPGGSGNDFARGVGLSRKPIEALDQVLGATAAHKLDIGKYTELQSGKRGFFVNNFGIGFDAAVVNAANRATSKLFLNTLHMGSLAYMAQVIRILTNRKPFAVEVTANGRTERIKDAYLCTTTNHPYFGGGVRILPGAKPDDGELDLIVVDRPNLVVFATQAIASIMGKPVKSPSRHHIRASRFEISTASKEFAQIDGEDMTEQPYRIEIGVDSQDFWFAPQK</sequence>
<keyword evidence="5 10" id="KW-0418">Kinase</keyword>
<evidence type="ECO:0000313" key="11">
    <source>
        <dbReference type="Proteomes" id="UP000051679"/>
    </source>
</evidence>
<dbReference type="InterPro" id="IPR001206">
    <property type="entry name" value="Diacylglycerol_kinase_cat_dom"/>
</dbReference>
<dbReference type="PANTHER" id="PTHR12358:SF54">
    <property type="entry name" value="SPHINGOSINE KINASE RELATED PROTEIN"/>
    <property type="match status" value="1"/>
</dbReference>
<dbReference type="GO" id="GO:0008654">
    <property type="term" value="P:phospholipid biosynthetic process"/>
    <property type="evidence" value="ECO:0007669"/>
    <property type="project" value="UniProtKB-KW"/>
</dbReference>
<keyword evidence="7" id="KW-0444">Lipid biosynthesis</keyword>
<dbReference type="AlphaFoldDB" id="A0A0R1ZKH4"/>
<keyword evidence="8" id="KW-1208">Phospholipid metabolism</keyword>
<evidence type="ECO:0000256" key="1">
    <source>
        <dbReference type="ARBA" id="ARBA00001946"/>
    </source>
</evidence>
<evidence type="ECO:0000313" key="10">
    <source>
        <dbReference type="EMBL" id="KRM55472.1"/>
    </source>
</evidence>
<dbReference type="InterPro" id="IPR017438">
    <property type="entry name" value="ATP-NAD_kinase_N"/>
</dbReference>
<dbReference type="PATRIC" id="fig|1291052.5.peg.1387"/>
<evidence type="ECO:0000256" key="5">
    <source>
        <dbReference type="ARBA" id="ARBA00022777"/>
    </source>
</evidence>
<protein>
    <submittedName>
        <fullName evidence="10">Diacylglycerol kinase family protein</fullName>
    </submittedName>
</protein>
<evidence type="ECO:0000256" key="7">
    <source>
        <dbReference type="ARBA" id="ARBA00023209"/>
    </source>
</evidence>
<comment type="caution">
    <text evidence="10">The sequence shown here is derived from an EMBL/GenBank/DDBJ whole genome shotgun (WGS) entry which is preliminary data.</text>
</comment>
<dbReference type="RefSeq" id="WP_056975708.1">
    <property type="nucleotide sequence ID" value="NZ_AYYO01000022.1"/>
</dbReference>
<keyword evidence="4" id="KW-0547">Nucleotide-binding</keyword>
<dbReference type="OrthoDB" id="9786026at2"/>
<evidence type="ECO:0000259" key="9">
    <source>
        <dbReference type="PROSITE" id="PS50146"/>
    </source>
</evidence>
<gene>
    <name evidence="10" type="ORF">FC18_GL001368</name>
</gene>
<keyword evidence="3" id="KW-0808">Transferase</keyword>
<dbReference type="PROSITE" id="PS50146">
    <property type="entry name" value="DAGK"/>
    <property type="match status" value="1"/>
</dbReference>
<dbReference type="EMBL" id="AYYO01000022">
    <property type="protein sequence ID" value="KRM55472.1"/>
    <property type="molecule type" value="Genomic_DNA"/>
</dbReference>
<dbReference type="GO" id="GO:0016301">
    <property type="term" value="F:kinase activity"/>
    <property type="evidence" value="ECO:0007669"/>
    <property type="project" value="UniProtKB-KW"/>
</dbReference>
<dbReference type="SMART" id="SM00046">
    <property type="entry name" value="DAGKc"/>
    <property type="match status" value="1"/>
</dbReference>
<feature type="domain" description="DAGKc" evidence="9">
    <location>
        <begin position="1"/>
        <end position="138"/>
    </location>
</feature>
<dbReference type="InterPro" id="IPR050187">
    <property type="entry name" value="Lipid_Phosphate_FormReg"/>
</dbReference>
<comment type="similarity">
    <text evidence="2">Belongs to the diacylglycerol/lipid kinase family.</text>
</comment>
<reference evidence="10 11" key="1">
    <citation type="journal article" date="2015" name="Genome Announc.">
        <title>Expanding the biotechnology potential of lactobacilli through comparative genomics of 213 strains and associated genera.</title>
        <authorList>
            <person name="Sun Z."/>
            <person name="Harris H.M."/>
            <person name="McCann A."/>
            <person name="Guo C."/>
            <person name="Argimon S."/>
            <person name="Zhang W."/>
            <person name="Yang X."/>
            <person name="Jeffery I.B."/>
            <person name="Cooney J.C."/>
            <person name="Kagawa T.F."/>
            <person name="Liu W."/>
            <person name="Song Y."/>
            <person name="Salvetti E."/>
            <person name="Wrobel A."/>
            <person name="Rasinkangas P."/>
            <person name="Parkhill J."/>
            <person name="Rea M.C."/>
            <person name="O'Sullivan O."/>
            <person name="Ritari J."/>
            <person name="Douillard F.P."/>
            <person name="Paul Ross R."/>
            <person name="Yang R."/>
            <person name="Briner A.E."/>
            <person name="Felis G.E."/>
            <person name="de Vos W.M."/>
            <person name="Barrangou R."/>
            <person name="Klaenhammer T.R."/>
            <person name="Caufield P.W."/>
            <person name="Cui Y."/>
            <person name="Zhang H."/>
            <person name="O'Toole P.W."/>
        </authorList>
    </citation>
    <scope>NUCLEOTIDE SEQUENCE [LARGE SCALE GENOMIC DNA]</scope>
    <source>
        <strain evidence="10 11">DSM 20505</strain>
    </source>
</reference>
<evidence type="ECO:0000256" key="4">
    <source>
        <dbReference type="ARBA" id="ARBA00022741"/>
    </source>
</evidence>
<evidence type="ECO:0000256" key="6">
    <source>
        <dbReference type="ARBA" id="ARBA00022840"/>
    </source>
</evidence>
<dbReference type="InterPro" id="IPR045540">
    <property type="entry name" value="YegS/DAGK_C"/>
</dbReference>
<dbReference type="Gene3D" id="2.60.200.40">
    <property type="match status" value="1"/>
</dbReference>
<evidence type="ECO:0000256" key="3">
    <source>
        <dbReference type="ARBA" id="ARBA00022679"/>
    </source>
</evidence>
<evidence type="ECO:0000256" key="2">
    <source>
        <dbReference type="ARBA" id="ARBA00005983"/>
    </source>
</evidence>
<keyword evidence="7" id="KW-0594">Phospholipid biosynthesis</keyword>
<keyword evidence="11" id="KW-1185">Reference proteome</keyword>
<evidence type="ECO:0000256" key="8">
    <source>
        <dbReference type="ARBA" id="ARBA00023264"/>
    </source>
</evidence>
<dbReference type="STRING" id="1291052.FC18_GL001368"/>
<organism evidence="10 11">
    <name type="scientific">Lacticaseibacillus sharpeae JCM 1186 = DSM 20505</name>
    <dbReference type="NCBI Taxonomy" id="1291052"/>
    <lineage>
        <taxon>Bacteria</taxon>
        <taxon>Bacillati</taxon>
        <taxon>Bacillota</taxon>
        <taxon>Bacilli</taxon>
        <taxon>Lactobacillales</taxon>
        <taxon>Lactobacillaceae</taxon>
        <taxon>Lacticaseibacillus</taxon>
    </lineage>
</organism>
<dbReference type="GO" id="GO:0005524">
    <property type="term" value="F:ATP binding"/>
    <property type="evidence" value="ECO:0007669"/>
    <property type="project" value="UniProtKB-KW"/>
</dbReference>
<keyword evidence="6" id="KW-0067">ATP-binding</keyword>
<dbReference type="Pfam" id="PF19279">
    <property type="entry name" value="YegS_C"/>
    <property type="match status" value="1"/>
</dbReference>
<keyword evidence="7" id="KW-0443">Lipid metabolism</keyword>
<dbReference type="NCBIfam" id="TIGR00147">
    <property type="entry name" value="YegS/Rv2252/BmrU family lipid kinase"/>
    <property type="match status" value="1"/>
</dbReference>